<feature type="transmembrane region" description="Helical" evidence="6">
    <location>
        <begin position="233"/>
        <end position="256"/>
    </location>
</feature>
<feature type="transmembrane region" description="Helical" evidence="6">
    <location>
        <begin position="1080"/>
        <end position="1106"/>
    </location>
</feature>
<dbReference type="Pfam" id="PF00324">
    <property type="entry name" value="AA_permease"/>
    <property type="match status" value="2"/>
</dbReference>
<feature type="transmembrane region" description="Helical" evidence="6">
    <location>
        <begin position="653"/>
        <end position="674"/>
    </location>
</feature>
<dbReference type="FunFam" id="1.20.1740.10:FF:000010">
    <property type="entry name" value="probable cationic amino acid transporter"/>
    <property type="match status" value="1"/>
</dbReference>
<dbReference type="InterPro" id="IPR002293">
    <property type="entry name" value="AA/rel_permease1"/>
</dbReference>
<evidence type="ECO:0000256" key="6">
    <source>
        <dbReference type="SAM" id="Phobius"/>
    </source>
</evidence>
<evidence type="ECO:0000256" key="4">
    <source>
        <dbReference type="ARBA" id="ARBA00023136"/>
    </source>
</evidence>
<feature type="transmembrane region" description="Helical" evidence="6">
    <location>
        <begin position="475"/>
        <end position="496"/>
    </location>
</feature>
<feature type="transmembrane region" description="Helical" evidence="6">
    <location>
        <begin position="1318"/>
        <end position="1335"/>
    </location>
</feature>
<feature type="transmembrane region" description="Helical" evidence="6">
    <location>
        <begin position="968"/>
        <end position="989"/>
    </location>
</feature>
<dbReference type="InterPro" id="IPR004841">
    <property type="entry name" value="AA-permease/SLC12A_dom"/>
</dbReference>
<reference evidence="9" key="1">
    <citation type="journal article" date="2023" name="G3 (Bethesda)">
        <title>Whole genome assembly and annotation of the endangered Caribbean coral Acropora cervicornis.</title>
        <authorList>
            <person name="Selwyn J.D."/>
            <person name="Vollmer S.V."/>
        </authorList>
    </citation>
    <scope>NUCLEOTIDE SEQUENCE</scope>
    <source>
        <strain evidence="9">K2</strain>
    </source>
</reference>
<dbReference type="GO" id="GO:0005886">
    <property type="term" value="C:plasma membrane"/>
    <property type="evidence" value="ECO:0007669"/>
    <property type="project" value="TreeGrafter"/>
</dbReference>
<feature type="transmembrane region" description="Helical" evidence="6">
    <location>
        <begin position="1290"/>
        <end position="1312"/>
    </location>
</feature>
<feature type="transmembrane region" description="Helical" evidence="6">
    <location>
        <begin position="814"/>
        <end position="834"/>
    </location>
</feature>
<keyword evidence="10" id="KW-1185">Reference proteome</keyword>
<feature type="transmembrane region" description="Helical" evidence="6">
    <location>
        <begin position="341"/>
        <end position="360"/>
    </location>
</feature>
<feature type="transmembrane region" description="Helical" evidence="6">
    <location>
        <begin position="133"/>
        <end position="154"/>
    </location>
</feature>
<evidence type="ECO:0000313" key="10">
    <source>
        <dbReference type="Proteomes" id="UP001249851"/>
    </source>
</evidence>
<keyword evidence="2 6" id="KW-0812">Transmembrane</keyword>
<feature type="transmembrane region" description="Helical" evidence="6">
    <location>
        <begin position="161"/>
        <end position="185"/>
    </location>
</feature>
<feature type="transmembrane region" description="Helical" evidence="6">
    <location>
        <begin position="1001"/>
        <end position="1020"/>
    </location>
</feature>
<proteinExistence type="predicted"/>
<feature type="transmembrane region" description="Helical" evidence="6">
    <location>
        <begin position="1040"/>
        <end position="1060"/>
    </location>
</feature>
<evidence type="ECO:0000256" key="2">
    <source>
        <dbReference type="ARBA" id="ARBA00022692"/>
    </source>
</evidence>
<keyword evidence="4 6" id="KW-0472">Membrane</keyword>
<dbReference type="GO" id="GO:0000064">
    <property type="term" value="F:L-ornithine transmembrane transporter activity"/>
    <property type="evidence" value="ECO:0007669"/>
    <property type="project" value="TreeGrafter"/>
</dbReference>
<dbReference type="Gene3D" id="1.20.1740.10">
    <property type="entry name" value="Amino acid/polyamine transporter I"/>
    <property type="match status" value="3"/>
</dbReference>
<reference evidence="9" key="2">
    <citation type="journal article" date="2023" name="Science">
        <title>Genomic signatures of disease resistance in endangered staghorn corals.</title>
        <authorList>
            <person name="Vollmer S.V."/>
            <person name="Selwyn J.D."/>
            <person name="Despard B.A."/>
            <person name="Roesel C.L."/>
        </authorList>
    </citation>
    <scope>NUCLEOTIDE SEQUENCE</scope>
    <source>
        <strain evidence="9">K2</strain>
    </source>
</reference>
<feature type="transmembrane region" description="Helical" evidence="6">
    <location>
        <begin position="622"/>
        <end position="641"/>
    </location>
</feature>
<feature type="domain" description="Cationic amino acid transporter C-terminal" evidence="8">
    <location>
        <begin position="477"/>
        <end position="516"/>
    </location>
</feature>
<feature type="transmembrane region" description="Helical" evidence="6">
    <location>
        <begin position="7"/>
        <end position="27"/>
    </location>
</feature>
<evidence type="ECO:0000256" key="3">
    <source>
        <dbReference type="ARBA" id="ARBA00022989"/>
    </source>
</evidence>
<organism evidence="9 10">
    <name type="scientific">Acropora cervicornis</name>
    <name type="common">Staghorn coral</name>
    <dbReference type="NCBI Taxonomy" id="6130"/>
    <lineage>
        <taxon>Eukaryota</taxon>
        <taxon>Metazoa</taxon>
        <taxon>Cnidaria</taxon>
        <taxon>Anthozoa</taxon>
        <taxon>Hexacorallia</taxon>
        <taxon>Scleractinia</taxon>
        <taxon>Astrocoeniina</taxon>
        <taxon>Acroporidae</taxon>
        <taxon>Acropora</taxon>
    </lineage>
</organism>
<evidence type="ECO:0000259" key="8">
    <source>
        <dbReference type="Pfam" id="PF13906"/>
    </source>
</evidence>
<dbReference type="GO" id="GO:0015189">
    <property type="term" value="F:L-lysine transmembrane transporter activity"/>
    <property type="evidence" value="ECO:0007669"/>
    <property type="project" value="TreeGrafter"/>
</dbReference>
<gene>
    <name evidence="9" type="ORF">P5673_006346</name>
</gene>
<feature type="transmembrane region" description="Helical" evidence="6">
    <location>
        <begin position="447"/>
        <end position="468"/>
    </location>
</feature>
<feature type="non-terminal residue" evidence="9">
    <location>
        <position position="1"/>
    </location>
</feature>
<feature type="transmembrane region" description="Helical" evidence="6">
    <location>
        <begin position="1255"/>
        <end position="1278"/>
    </location>
</feature>
<feature type="transmembrane region" description="Helical" evidence="6">
    <location>
        <begin position="1127"/>
        <end position="1150"/>
    </location>
</feature>
<name>A0AAD9VCM5_ACRCE</name>
<evidence type="ECO:0000313" key="9">
    <source>
        <dbReference type="EMBL" id="KAK2569419.1"/>
    </source>
</evidence>
<feature type="transmembrane region" description="Helical" evidence="6">
    <location>
        <begin position="276"/>
        <end position="300"/>
    </location>
</feature>
<dbReference type="EMBL" id="JARQWQ010000010">
    <property type="protein sequence ID" value="KAK2569419.1"/>
    <property type="molecule type" value="Genomic_DNA"/>
</dbReference>
<feature type="transmembrane region" description="Helical" evidence="6">
    <location>
        <begin position="197"/>
        <end position="221"/>
    </location>
</feature>
<evidence type="ECO:0000259" key="7">
    <source>
        <dbReference type="Pfam" id="PF00324"/>
    </source>
</evidence>
<feature type="domain" description="Cationic amino acid transporter C-terminal" evidence="8">
    <location>
        <begin position="1287"/>
        <end position="1337"/>
    </location>
</feature>
<protein>
    <submittedName>
        <fullName evidence="9">Cationic amino acid transporter 2</fullName>
    </submittedName>
</protein>
<accession>A0AAD9VCM5</accession>
<dbReference type="GO" id="GO:0061459">
    <property type="term" value="F:L-arginine transmembrane transporter activity"/>
    <property type="evidence" value="ECO:0007669"/>
    <property type="project" value="TreeGrafter"/>
</dbReference>
<feature type="transmembrane region" description="Helical" evidence="6">
    <location>
        <begin position="877"/>
        <end position="898"/>
    </location>
</feature>
<feature type="transmembrane region" description="Helical" evidence="6">
    <location>
        <begin position="502"/>
        <end position="520"/>
    </location>
</feature>
<feature type="transmembrane region" description="Helical" evidence="6">
    <location>
        <begin position="1222"/>
        <end position="1243"/>
    </location>
</feature>
<feature type="region of interest" description="Disordered" evidence="5">
    <location>
        <begin position="1186"/>
        <end position="1209"/>
    </location>
</feature>
<feature type="domain" description="Amino acid permease/ SLC12A" evidence="7">
    <location>
        <begin position="739"/>
        <end position="792"/>
    </location>
</feature>
<dbReference type="PANTHER" id="PTHR43243:SF105">
    <property type="entry name" value="CATIONIC AMINO ACID TRANSPORTER C-TERMINAL DOMAIN-CONTAINING PROTEIN"/>
    <property type="match status" value="1"/>
</dbReference>
<evidence type="ECO:0000256" key="1">
    <source>
        <dbReference type="ARBA" id="ARBA00004141"/>
    </source>
</evidence>
<feature type="transmembrane region" description="Helical" evidence="6">
    <location>
        <begin position="39"/>
        <end position="58"/>
    </location>
</feature>
<feature type="transmembrane region" description="Helical" evidence="6">
    <location>
        <begin position="743"/>
        <end position="763"/>
    </location>
</feature>
<feature type="transmembrane region" description="Helical" evidence="6">
    <location>
        <begin position="414"/>
        <end position="435"/>
    </location>
</feature>
<feature type="domain" description="Amino acid permease/ SLC12A" evidence="7">
    <location>
        <begin position="594"/>
        <end position="737"/>
    </location>
</feature>
<evidence type="ECO:0000256" key="5">
    <source>
        <dbReference type="SAM" id="MobiDB-lite"/>
    </source>
</evidence>
<dbReference type="GO" id="GO:0097638">
    <property type="term" value="P:L-arginine import across plasma membrane"/>
    <property type="evidence" value="ECO:0007669"/>
    <property type="project" value="TreeGrafter"/>
</dbReference>
<feature type="transmembrane region" description="Helical" evidence="6">
    <location>
        <begin position="591"/>
        <end position="610"/>
    </location>
</feature>
<keyword evidence="3 6" id="KW-1133">Transmembrane helix</keyword>
<dbReference type="InterPro" id="IPR029485">
    <property type="entry name" value="CAT_C"/>
</dbReference>
<feature type="compositionally biased region" description="Polar residues" evidence="5">
    <location>
        <begin position="1194"/>
        <end position="1204"/>
    </location>
</feature>
<comment type="subcellular location">
    <subcellularLocation>
        <location evidence="1">Membrane</location>
        <topology evidence="1">Multi-pass membrane protein</topology>
    </subcellularLocation>
</comment>
<feature type="transmembrane region" description="Helical" evidence="6">
    <location>
        <begin position="312"/>
        <end position="335"/>
    </location>
</feature>
<dbReference type="Proteomes" id="UP001249851">
    <property type="component" value="Unassembled WGS sequence"/>
</dbReference>
<feature type="transmembrane region" description="Helical" evidence="6">
    <location>
        <begin position="70"/>
        <end position="91"/>
    </location>
</feature>
<dbReference type="Pfam" id="PF13906">
    <property type="entry name" value="AA_permease_C"/>
    <property type="match status" value="2"/>
</dbReference>
<dbReference type="PANTHER" id="PTHR43243">
    <property type="entry name" value="INNER MEMBRANE TRANSPORTER YGJI-RELATED"/>
    <property type="match status" value="1"/>
</dbReference>
<feature type="transmembrane region" description="Helical" evidence="6">
    <location>
        <begin position="718"/>
        <end position="736"/>
    </location>
</feature>
<comment type="caution">
    <text evidence="9">The sequence shown here is derived from an EMBL/GenBank/DDBJ whole genome shotgun (WGS) entry which is preliminary data.</text>
</comment>
<feature type="transmembrane region" description="Helical" evidence="6">
    <location>
        <begin position="940"/>
        <end position="961"/>
    </location>
</feature>
<dbReference type="Pfam" id="PF13520">
    <property type="entry name" value="AA_permease_2"/>
    <property type="match status" value="2"/>
</dbReference>
<feature type="transmembrane region" description="Helical" evidence="6">
    <location>
        <begin position="846"/>
        <end position="865"/>
    </location>
</feature>
<sequence length="1364" mass="147269">LNRCLSVFDLTALGVGSTLGAGIYVLAGNVARSDTGPSIVIAFTIAAVASILSGLCYAEFGARVPKAGSAYAYSYVAIGELCAFVIGWNLILEYVIGTASAARAWSSYMDSLFDGRIKNFTISTIGEIHATGIAPYLDFVSVLVIASLTCLSIIGIKKTSLFNSVFTGINVFVILFVVGVGAYFAEPKNWTDNFMPYGFSGVMRGAATCFYAFIGFDVIATTGEEARNPSREIPFSIVLSLAYFGVSGVLTLMWPYSALPEEGTLPKVFALKGAPWAKYVIAIGGLCGLASSLLGALLPLPRIFLAKVNARTEIPTIATVVSGVLSALLAFIFSLHDLVDMMSIGTLLAYSVVAFCVLILRYKPGIIGLVKGGDSSDSLANYPKGKESEISREDVPLLGMNRCPRQPSQTTANLALVAIITSSVAMVALSALIIWGSDYLSLVKWWAVLLLAVIILFLIGCTLLLLWLPQNETPLPFMVPFVPVLPLVSVFINVFLMLKLSYLTWLRFAVWMLVVLSLLFKNALNQLKRRLHGGEEECQSICFMVYATVWREPCESILNIMESFCKGLARKKIIEADTLTSTQLKRRLSTFDLTALGVGSTIGVGLYVLTGDVARNKTGPSIVISILIAGIASALSGLCYAEFGARVPKASSAYVYSYVTIGELCAFVIGWNLIAEYCIAASSSARAYSSCFDYLFDHRIKKLTWTSNNNMAYASNQLHILVILFVVSVGACYAGLKNWADNFMPYGFSGVMIGAATCFYTFDGFDVIATTGEEARNPCRGIPISIVSTLALTRRKVIDRNTLTSTPLGRSLSLLDLISLGVGTTIGSGIYVLAGDVVREDTGPSIVISFLIAGIASILSALCYAEFGARVPKAGSAYVYSYVTIGELCAYVVGWNLILDYVTQISCYARATSSSIDSLFGDRIENFTISTIGKIRTGDIVVYPDLLAVLIIFIITIVQIAGMRKTSWCMKLTAGVTLFVAFFVVGVGACYTKSNNWTDNFMPYGFSGVMRGAATCFYAYNGFEVIATTGEEALNPSRAIPIAIISTVGVLSLMCPYSALPVEGTLPKVFALRGAPWAKHVIAIGALSGLISSLLGMHVALSRVLFSMASDGLIFKYIAKVNPSTETPVIAVVVSGTFSAILALCFNLHFLLEMTAMSTLIAYTAVAVCVMVLRYRPETVGFVNQNDRSEEGTVGQTNHNTPTEDSPLLGVRQAQQPSEKTTFLAIVAIVVSSLSFVALGVLLVWGSHHLAMAKWWAILILILGSLLIVCCALLLLWLPQNKTPLRFTVPFVPVLPLFTVFINLFLILNLTYMTWIRFSVWMITGLSIYLSYGLVNSVEGERQSREIADEDMISNEAILAILQE</sequence>